<name>A0A6I3IVZ6_9ACTN</name>
<evidence type="ECO:0000313" key="2">
    <source>
        <dbReference type="EMBL" id="MTB94603.1"/>
    </source>
</evidence>
<evidence type="ECO:0000259" key="1">
    <source>
        <dbReference type="Pfam" id="PF03009"/>
    </source>
</evidence>
<dbReference type="GO" id="GO:0008081">
    <property type="term" value="F:phosphoric diester hydrolase activity"/>
    <property type="evidence" value="ECO:0007669"/>
    <property type="project" value="InterPro"/>
</dbReference>
<sequence length="260" mass="29090">MRHRPGNPTLVPVPPPAPVQLSAHRCLTRQAVDRALALDVDFVEFDVERCADGTLVVFHDSVVEVGGEEVPLASLSLDALRAVVPDLMLYDEVLDALAGRRRAHLDLKFVGSCAEATARAVERLGADNLVVTTLDDDAVREVRGWAEAHGHPDLLVGLSLGRRVTGFPVWRQLRVRASEVWPHLRYRQSRANLVVAHHWLARAGVAGFARRRRLPLLVWTIDTPRSLRYWLRPGRAFLVTTNRPEEALAVRGRRTARMWG</sequence>
<organism evidence="2 3">
    <name type="scientific">Nocardioides marmotae</name>
    <dbReference type="NCBI Taxonomy" id="2663857"/>
    <lineage>
        <taxon>Bacteria</taxon>
        <taxon>Bacillati</taxon>
        <taxon>Actinomycetota</taxon>
        <taxon>Actinomycetes</taxon>
        <taxon>Propionibacteriales</taxon>
        <taxon>Nocardioidaceae</taxon>
        <taxon>Nocardioides</taxon>
    </lineage>
</organism>
<keyword evidence="3" id="KW-1185">Reference proteome</keyword>
<dbReference type="CDD" id="cd08556">
    <property type="entry name" value="GDPD"/>
    <property type="match status" value="1"/>
</dbReference>
<protein>
    <recommendedName>
        <fullName evidence="1">GP-PDE domain-containing protein</fullName>
    </recommendedName>
</protein>
<dbReference type="AlphaFoldDB" id="A0A6I3IVZ6"/>
<dbReference type="InterPro" id="IPR030395">
    <property type="entry name" value="GP_PDE_dom"/>
</dbReference>
<reference evidence="2 3" key="1">
    <citation type="submission" date="2019-10" db="EMBL/GenBank/DDBJ databases">
        <title>Nocardioides novel species isolated from the excrement of Marmot.</title>
        <authorList>
            <person name="Zhang G."/>
        </authorList>
    </citation>
    <scope>NUCLEOTIDE SEQUENCE [LARGE SCALE GENOMIC DNA]</scope>
    <source>
        <strain evidence="3">zg-579</strain>
    </source>
</reference>
<gene>
    <name evidence="2" type="ORF">GGQ22_05870</name>
</gene>
<dbReference type="EMBL" id="WLCI01000006">
    <property type="protein sequence ID" value="MTB94603.1"/>
    <property type="molecule type" value="Genomic_DNA"/>
</dbReference>
<proteinExistence type="predicted"/>
<dbReference type="Gene3D" id="3.20.20.190">
    <property type="entry name" value="Phosphatidylinositol (PI) phosphodiesterase"/>
    <property type="match status" value="1"/>
</dbReference>
<feature type="domain" description="GP-PDE" evidence="1">
    <location>
        <begin position="28"/>
        <end position="82"/>
    </location>
</feature>
<dbReference type="Proteomes" id="UP000433406">
    <property type="component" value="Unassembled WGS sequence"/>
</dbReference>
<accession>A0A6I3IVZ6</accession>
<dbReference type="Pfam" id="PF03009">
    <property type="entry name" value="GDPD"/>
    <property type="match status" value="1"/>
</dbReference>
<comment type="caution">
    <text evidence="2">The sequence shown here is derived from an EMBL/GenBank/DDBJ whole genome shotgun (WGS) entry which is preliminary data.</text>
</comment>
<dbReference type="InterPro" id="IPR017946">
    <property type="entry name" value="PLC-like_Pdiesterase_TIM-brl"/>
</dbReference>
<evidence type="ECO:0000313" key="3">
    <source>
        <dbReference type="Proteomes" id="UP000433406"/>
    </source>
</evidence>
<dbReference type="GO" id="GO:0006629">
    <property type="term" value="P:lipid metabolic process"/>
    <property type="evidence" value="ECO:0007669"/>
    <property type="project" value="InterPro"/>
</dbReference>
<dbReference type="SUPFAM" id="SSF51695">
    <property type="entry name" value="PLC-like phosphodiesterases"/>
    <property type="match status" value="1"/>
</dbReference>